<dbReference type="RefSeq" id="WP_093064674.1">
    <property type="nucleotide sequence ID" value="NZ_FNQP01000002.1"/>
</dbReference>
<feature type="domain" description="DUF7379" evidence="2">
    <location>
        <begin position="879"/>
        <end position="1044"/>
    </location>
</feature>
<organism evidence="3 4">
    <name type="scientific">Thiothrix caldifontis</name>
    <dbReference type="NCBI Taxonomy" id="525918"/>
    <lineage>
        <taxon>Bacteria</taxon>
        <taxon>Pseudomonadati</taxon>
        <taxon>Pseudomonadota</taxon>
        <taxon>Gammaproteobacteria</taxon>
        <taxon>Thiotrichales</taxon>
        <taxon>Thiotrichaceae</taxon>
        <taxon>Thiothrix</taxon>
    </lineage>
</organism>
<feature type="domain" description="Peptidase C14 caspase" evidence="1">
    <location>
        <begin position="6"/>
        <end position="274"/>
    </location>
</feature>
<dbReference type="InterPro" id="IPR029058">
    <property type="entry name" value="AB_hydrolase_fold"/>
</dbReference>
<name>A0A1H3W4K7_9GAMM</name>
<dbReference type="Pfam" id="PF24096">
    <property type="entry name" value="DUF7379"/>
    <property type="match status" value="1"/>
</dbReference>
<dbReference type="InterPro" id="IPR029030">
    <property type="entry name" value="Caspase-like_dom_sf"/>
</dbReference>
<dbReference type="GO" id="GO:0006508">
    <property type="term" value="P:proteolysis"/>
    <property type="evidence" value="ECO:0007669"/>
    <property type="project" value="InterPro"/>
</dbReference>
<dbReference type="GO" id="GO:0004197">
    <property type="term" value="F:cysteine-type endopeptidase activity"/>
    <property type="evidence" value="ECO:0007669"/>
    <property type="project" value="InterPro"/>
</dbReference>
<evidence type="ECO:0000259" key="1">
    <source>
        <dbReference type="Pfam" id="PF00656"/>
    </source>
</evidence>
<evidence type="ECO:0000313" key="3">
    <source>
        <dbReference type="EMBL" id="SDZ82023.1"/>
    </source>
</evidence>
<dbReference type="SUPFAM" id="SSF53474">
    <property type="entry name" value="alpha/beta-Hydrolases"/>
    <property type="match status" value="1"/>
</dbReference>
<dbReference type="GO" id="GO:0005737">
    <property type="term" value="C:cytoplasm"/>
    <property type="evidence" value="ECO:0007669"/>
    <property type="project" value="TreeGrafter"/>
</dbReference>
<dbReference type="STRING" id="525918.SAMN05660964_00295"/>
<dbReference type="PANTHER" id="PTHR48104:SF30">
    <property type="entry name" value="METACASPASE-1"/>
    <property type="match status" value="1"/>
</dbReference>
<dbReference type="EMBL" id="FNQP01000002">
    <property type="protein sequence ID" value="SDZ82023.1"/>
    <property type="molecule type" value="Genomic_DNA"/>
</dbReference>
<dbReference type="OrthoDB" id="1491023at2"/>
<evidence type="ECO:0000313" key="4">
    <source>
        <dbReference type="Proteomes" id="UP000199397"/>
    </source>
</evidence>
<dbReference type="SUPFAM" id="SSF52129">
    <property type="entry name" value="Caspase-like"/>
    <property type="match status" value="1"/>
</dbReference>
<accession>A0A1H3W4K7</accession>
<dbReference type="InterPro" id="IPR050452">
    <property type="entry name" value="Metacaspase"/>
</dbReference>
<protein>
    <submittedName>
        <fullName evidence="3">PGAP1-like protein</fullName>
    </submittedName>
</protein>
<dbReference type="PANTHER" id="PTHR48104">
    <property type="entry name" value="METACASPASE-4"/>
    <property type="match status" value="1"/>
</dbReference>
<keyword evidence="4" id="KW-1185">Reference proteome</keyword>
<gene>
    <name evidence="3" type="ORF">SAMN05660964_00295</name>
</gene>
<dbReference type="InterPro" id="IPR011600">
    <property type="entry name" value="Pept_C14_caspase"/>
</dbReference>
<dbReference type="Proteomes" id="UP000199397">
    <property type="component" value="Unassembled WGS sequence"/>
</dbReference>
<sequence length="1161" mass="127248">MAVYGLLVGINHYQSSQARTLYGCENDVYLFSNTLQKKFGIPPENIDVLLSAQATRQNIIGHFQQHLLGRDWQAEDSAVFYFSGHGAQTLAPEIFWDMEPDHLNESLVCHDSRTAGIPDLRDKELRYLIAQLAANHCQHIVVLLDCCHGGHGTRVLGDKEEEWRLAPVDTAEYPLDSFIFWQQVDKTLDQAQLKTLIPASGKHILLSGCQDFQVSIEKAQGSVSSGFQKHGLFTFALCETLSALQYPISYQELRNHIHLRLQSKNFSQVPQIEAVAGADVTQVVLGAERLSLRILVSQEAGEWKLDAGMMHGLHSGDELALFGKDAAIGKPDTCLTTARIQQAGSFNSTLLIKDASVLKVADQPYTAIITRQHFAKTAIRLQGDASSLQEARAILQAGESPADPGCFLKEEEQHGEAHYIVHAQAGAYYLTQTSDTRPLFKKADDALKVLEQAAALVRWQQKRDLHNPQTRLGDPVEMVVTYDGQEYINEDVTLKYAFNGSQWEQPRFHLELRLKPNQPPLYYALLYFDGSTGEVSNVLASGGWLSHEGSDQENQLKAQPKVKAREGKVIPLKIKDELLTQGITRIQDSLKLIVCESVFDSSLLNQPGLQLYDGKAAGTRALMNSLEQLAFDSHFRSLGDEVSAAPTDWTSKVINLTVIRPQESKAVPEQDAELLLQVGNHAVYIEPHPAFRGMVRLTTAHQENSRGMAQTVYEPSVLSADASVFTFSDGRGADLGLDALDIYLTRDAAAVSPANPLTLSINQPLAAGEQIIPYVYDSANQFFLPLGYATTGEDGRTFIRIESLPEAAATTPDDGTKSLGSALKVLFRKLVYRDLLRIDEEIHVLGTPRFAPNDPARLEGYTHDKPTVVAKAKDAQRILLLIHGIIGHSSAMVGCVNLVHSAGQAPLGAAYDLILTFDYENLNTRIQDVAKALKAQLEQAGITPEGGKRLDILAHSMGGLVARWFIEREGGDQLVNTLVMVGTPNGGSPLASFKEHGYAVLKTWAYSNLVAILNGLTTVAVGGVVVAALMKLLDAVDNTLDQLAPDSDFIHELANAAEPTNVRYRVVAGDTSGQMIAPGRHTARLSTLLAYLGQRTKLAAYDLLTEKLFKEANDMAVGHGSMVQFNPVWQAAVTVEPVQCDHLSYFADPAAVQKIAQQLRE</sequence>
<dbReference type="AlphaFoldDB" id="A0A1H3W4K7"/>
<reference evidence="3 4" key="1">
    <citation type="submission" date="2016-10" db="EMBL/GenBank/DDBJ databases">
        <authorList>
            <person name="de Groot N.N."/>
        </authorList>
    </citation>
    <scope>NUCLEOTIDE SEQUENCE [LARGE SCALE GENOMIC DNA]</scope>
    <source>
        <strain evidence="3 4">DSM 21228</strain>
    </source>
</reference>
<dbReference type="Gene3D" id="3.40.50.1460">
    <property type="match status" value="1"/>
</dbReference>
<dbReference type="Gene3D" id="3.40.50.1820">
    <property type="entry name" value="alpha/beta hydrolase"/>
    <property type="match status" value="1"/>
</dbReference>
<proteinExistence type="predicted"/>
<dbReference type="InterPro" id="IPR055803">
    <property type="entry name" value="DUF7379"/>
</dbReference>
<evidence type="ECO:0000259" key="2">
    <source>
        <dbReference type="Pfam" id="PF24096"/>
    </source>
</evidence>
<dbReference type="Pfam" id="PF00656">
    <property type="entry name" value="Peptidase_C14"/>
    <property type="match status" value="1"/>
</dbReference>